<keyword evidence="6" id="KW-0862">Zinc</keyword>
<dbReference type="GO" id="GO:0003998">
    <property type="term" value="F:acylphosphatase activity"/>
    <property type="evidence" value="ECO:0007669"/>
    <property type="project" value="UniProtKB-EC"/>
</dbReference>
<comment type="catalytic activity">
    <reaction evidence="7">
        <text>C-terminal L-cysteinyl-[HypE protein] + carbamoyl phosphate + ATP + H2O = C-terminal S-carboxamide-L-cysteinyl-[HypE protein] + AMP + phosphate + diphosphate + H(+)</text>
        <dbReference type="Rhea" id="RHEA:55636"/>
        <dbReference type="Rhea" id="RHEA-COMP:14247"/>
        <dbReference type="Rhea" id="RHEA-COMP:14392"/>
        <dbReference type="ChEBI" id="CHEBI:15377"/>
        <dbReference type="ChEBI" id="CHEBI:15378"/>
        <dbReference type="ChEBI" id="CHEBI:30616"/>
        <dbReference type="ChEBI" id="CHEBI:33019"/>
        <dbReference type="ChEBI" id="CHEBI:43474"/>
        <dbReference type="ChEBI" id="CHEBI:58228"/>
        <dbReference type="ChEBI" id="CHEBI:76913"/>
        <dbReference type="ChEBI" id="CHEBI:139126"/>
        <dbReference type="ChEBI" id="CHEBI:456215"/>
    </reaction>
</comment>
<dbReference type="InterPro" id="IPR004421">
    <property type="entry name" value="Carbamoyltransferase_HypF"/>
</dbReference>
<dbReference type="PANTHER" id="PTHR42959">
    <property type="entry name" value="CARBAMOYLTRANSFERASE"/>
    <property type="match status" value="1"/>
</dbReference>
<dbReference type="InterPro" id="IPR001792">
    <property type="entry name" value="Acylphosphatase-like_dom"/>
</dbReference>
<dbReference type="PIRSF" id="PIRSF006256">
    <property type="entry name" value="CMPcnvr_hdrg_mat"/>
    <property type="match status" value="1"/>
</dbReference>
<evidence type="ECO:0000256" key="6">
    <source>
        <dbReference type="ARBA" id="ARBA00022833"/>
    </source>
</evidence>
<dbReference type="PROSITE" id="PS51160">
    <property type="entry name" value="ACYLPHOSPHATASE_3"/>
    <property type="match status" value="1"/>
</dbReference>
<evidence type="ECO:0000256" key="2">
    <source>
        <dbReference type="ARBA" id="ARBA00008097"/>
    </source>
</evidence>
<keyword evidence="5" id="KW-0863">Zinc-finger</keyword>
<dbReference type="Gene3D" id="3.30.420.40">
    <property type="match status" value="1"/>
</dbReference>
<gene>
    <name evidence="12" type="primary">hypF</name>
    <name evidence="12" type="ordered locus">HH_0326</name>
</gene>
<dbReference type="Proteomes" id="UP000002495">
    <property type="component" value="Chromosome"/>
</dbReference>
<evidence type="ECO:0000256" key="1">
    <source>
        <dbReference type="ARBA" id="ARBA00004711"/>
    </source>
</evidence>
<dbReference type="InterPro" id="IPR051060">
    <property type="entry name" value="Carbamoyltrans_HypF-like"/>
</dbReference>
<sequence>MKIYYIELFGIIQGVGFRPFVYRLAHKMGLKGYVQNRYNTLFICLEVPTRAILDEFITHILSSPPPNAHIVQHSVTPISTPHILSDYFEIRESISYSTSLPTSLPLDTRICEQCLDDMKGKERFLNYAFTTCTECGARYSIIKALPYDRIHTSMSDFALCKDCQSEYDNPLNRRFHAQPNSCHQCAIQMRVIDECGTIHSFSQSQDDIKLLKLIVQKIKAGKIVAIKGVGGFNLVANASNVQVIKTLRNRKNRPHKPFAVMFKNLQDISSVAHINEEEKRALLSPQAPIVLLERHFKSEGIINEECFNLIAPQIQSVGAILPYNGIMHLLFTLLDMPLIFTSANLSGEPIITHAQELRQKLGGANAVYDVMLDYNRDICNPIDDSIVRFMAGKMRILRLARGYAPASLGFKAPLKDTSLLAQEEVQNGIIVGVGAQQKSTLSFINISWNADYQAVISPYIGDLHSVDSLIRYKLHYDFFTRLYMQEIKAVGCDLHPSYASTHFATELEAQGAQKYLLSHHKAHFYAILAESNALEESGIGIIWDGTGLGEDKHIWGGECFIYQPDMCVGTMERVWHFEEFTLLGGESAIKDIGKLALSLMWHYGLENVQNRVHFSPAELALLQNSFKSGIYPQTSSVGRIFDAVAYLLGLLEVQTYEGQSGAIIESCALRDYAKCTEGVDIEPYSFELAKGVISLRGIIQGVIDEREKQGVERAAHRFLHTLAHIALALAQKCSQHKNIPLKVYFSGGVFQNKFLCDRIHTLFAKNHIPFYMHEKMPCNDASISFAQAVFCALIQEKQGENNESKPQ</sequence>
<comment type="similarity">
    <text evidence="2 8">Belongs to the carbamoyltransferase HypF family.</text>
</comment>
<dbReference type="Gene3D" id="3.90.870.50">
    <property type="match status" value="1"/>
</dbReference>
<dbReference type="GO" id="GO:0008270">
    <property type="term" value="F:zinc ion binding"/>
    <property type="evidence" value="ECO:0007669"/>
    <property type="project" value="UniProtKB-KW"/>
</dbReference>
<evidence type="ECO:0000256" key="7">
    <source>
        <dbReference type="ARBA" id="ARBA00048220"/>
    </source>
</evidence>
<dbReference type="EMBL" id="AE017125">
    <property type="protein sequence ID" value="AAP76923.1"/>
    <property type="molecule type" value="Genomic_DNA"/>
</dbReference>
<dbReference type="PROSITE" id="PS51163">
    <property type="entry name" value="YRDC"/>
    <property type="match status" value="1"/>
</dbReference>
<dbReference type="AlphaFoldDB" id="Q7VJB7"/>
<comment type="catalytic activity">
    <reaction evidence="9">
        <text>an acyl phosphate + H2O = a carboxylate + phosphate + H(+)</text>
        <dbReference type="Rhea" id="RHEA:14965"/>
        <dbReference type="ChEBI" id="CHEBI:15377"/>
        <dbReference type="ChEBI" id="CHEBI:15378"/>
        <dbReference type="ChEBI" id="CHEBI:29067"/>
        <dbReference type="ChEBI" id="CHEBI:43474"/>
        <dbReference type="ChEBI" id="CHEBI:59918"/>
        <dbReference type="EC" id="3.6.1.7"/>
    </reaction>
</comment>
<dbReference type="RefSeq" id="WP_011115169.1">
    <property type="nucleotide sequence ID" value="NC_004917.1"/>
</dbReference>
<feature type="domain" description="YrdC-like" evidence="11">
    <location>
        <begin position="208"/>
        <end position="402"/>
    </location>
</feature>
<dbReference type="SUPFAM" id="SSF54975">
    <property type="entry name" value="Acylphosphatase/BLUF domain-like"/>
    <property type="match status" value="1"/>
</dbReference>
<reference evidence="12 13" key="1">
    <citation type="journal article" date="2003" name="Proc. Natl. Acad. Sci. U.S.A.">
        <title>The complete genome sequence of the carcinogenic bacterium Helicobacter hepaticus.</title>
        <authorList>
            <person name="Suerbaum S."/>
            <person name="Josenhans C."/>
            <person name="Sterzenbach T."/>
            <person name="Drescher B."/>
            <person name="Brandt P."/>
            <person name="Bell M."/>
            <person name="Droege M."/>
            <person name="Fartmann B."/>
            <person name="Fischer H.-P."/>
            <person name="Ge Z."/>
            <person name="Hoerster A."/>
            <person name="Holland R."/>
            <person name="Klein K."/>
            <person name="Koenig J."/>
            <person name="Macko L."/>
            <person name="Mendz G.L."/>
            <person name="Nyakatura G."/>
            <person name="Schauer D.B."/>
            <person name="Shen Z."/>
            <person name="Weber J."/>
            <person name="Frosch M."/>
            <person name="Fox J.G."/>
        </authorList>
    </citation>
    <scope>NUCLEOTIDE SEQUENCE [LARGE SCALE GENOMIC DNA]</scope>
    <source>
        <strain evidence="13">ATCC 51449 / 3B1</strain>
    </source>
</reference>
<dbReference type="UniPathway" id="UPA00335"/>
<dbReference type="eggNOG" id="COG0068">
    <property type="taxonomic scope" value="Bacteria"/>
</dbReference>
<keyword evidence="4" id="KW-0479">Metal-binding</keyword>
<dbReference type="Pfam" id="PF22521">
    <property type="entry name" value="HypF_C_2"/>
    <property type="match status" value="1"/>
</dbReference>
<dbReference type="PANTHER" id="PTHR42959:SF1">
    <property type="entry name" value="CARBAMOYLTRANSFERASE HYPF"/>
    <property type="match status" value="1"/>
</dbReference>
<evidence type="ECO:0000256" key="4">
    <source>
        <dbReference type="ARBA" id="ARBA00022723"/>
    </source>
</evidence>
<evidence type="ECO:0000313" key="13">
    <source>
        <dbReference type="Proteomes" id="UP000002495"/>
    </source>
</evidence>
<feature type="active site" evidence="9">
    <location>
        <position position="18"/>
    </location>
</feature>
<keyword evidence="13" id="KW-1185">Reference proteome</keyword>
<evidence type="ECO:0000313" key="12">
    <source>
        <dbReference type="EMBL" id="AAP76923.1"/>
    </source>
</evidence>
<dbReference type="GO" id="GO:0003725">
    <property type="term" value="F:double-stranded RNA binding"/>
    <property type="evidence" value="ECO:0007669"/>
    <property type="project" value="InterPro"/>
</dbReference>
<dbReference type="InterPro" id="IPR011125">
    <property type="entry name" value="Znf_HypF"/>
</dbReference>
<evidence type="ECO:0000256" key="8">
    <source>
        <dbReference type="PIRNR" id="PIRNR006256"/>
    </source>
</evidence>
<dbReference type="InterPro" id="IPR055128">
    <property type="entry name" value="HypF_C_2"/>
</dbReference>
<comment type="pathway">
    <text evidence="1">Protein modification; [NiFe] hydrogenase maturation.</text>
</comment>
<dbReference type="GO" id="GO:0016743">
    <property type="term" value="F:carboxyl- or carbamoyltransferase activity"/>
    <property type="evidence" value="ECO:0007669"/>
    <property type="project" value="UniProtKB-UniRule"/>
</dbReference>
<evidence type="ECO:0000256" key="5">
    <source>
        <dbReference type="ARBA" id="ARBA00022771"/>
    </source>
</evidence>
<feature type="domain" description="Acylphosphatase-like" evidence="10">
    <location>
        <begin position="3"/>
        <end position="92"/>
    </location>
</feature>
<dbReference type="InterPro" id="IPR036046">
    <property type="entry name" value="Acylphosphatase-like_dom_sf"/>
</dbReference>
<dbReference type="Gene3D" id="3.30.110.120">
    <property type="match status" value="1"/>
</dbReference>
<accession>Q7VJB7</accession>
<organism evidence="12 13">
    <name type="scientific">Helicobacter hepaticus (strain ATCC 51449 / 3B1)</name>
    <dbReference type="NCBI Taxonomy" id="235279"/>
    <lineage>
        <taxon>Bacteria</taxon>
        <taxon>Pseudomonadati</taxon>
        <taxon>Campylobacterota</taxon>
        <taxon>Epsilonproteobacteria</taxon>
        <taxon>Campylobacterales</taxon>
        <taxon>Helicobacteraceae</taxon>
        <taxon>Helicobacter</taxon>
    </lineage>
</organism>
<dbReference type="HOGENOM" id="CLU_009164_0_0_7"/>
<dbReference type="GO" id="GO:0051604">
    <property type="term" value="P:protein maturation"/>
    <property type="evidence" value="ECO:0007669"/>
    <property type="project" value="TreeGrafter"/>
</dbReference>
<evidence type="ECO:0000256" key="9">
    <source>
        <dbReference type="PROSITE-ProRule" id="PRU00520"/>
    </source>
</evidence>
<dbReference type="STRING" id="235279.HH_0326"/>
<evidence type="ECO:0000259" key="10">
    <source>
        <dbReference type="PROSITE" id="PS51160"/>
    </source>
</evidence>
<keyword evidence="9" id="KW-0378">Hydrolase</keyword>
<dbReference type="KEGG" id="hhe:HH_0326"/>
<dbReference type="Pfam" id="PF01300">
    <property type="entry name" value="Sua5_yciO_yrdC"/>
    <property type="match status" value="1"/>
</dbReference>
<keyword evidence="3" id="KW-0436">Ligase</keyword>
<evidence type="ECO:0000256" key="3">
    <source>
        <dbReference type="ARBA" id="ARBA00022598"/>
    </source>
</evidence>
<protein>
    <recommendedName>
        <fullName evidence="8">Carbamoyltransferase</fullName>
        <ecNumber evidence="8">6.2.-.-</ecNumber>
    </recommendedName>
</protein>
<dbReference type="NCBIfam" id="TIGR00143">
    <property type="entry name" value="hypF"/>
    <property type="match status" value="1"/>
</dbReference>
<dbReference type="Gene3D" id="3.30.420.360">
    <property type="match status" value="1"/>
</dbReference>
<proteinExistence type="inferred from homology"/>
<dbReference type="GO" id="GO:0016874">
    <property type="term" value="F:ligase activity"/>
    <property type="evidence" value="ECO:0007669"/>
    <property type="project" value="UniProtKB-UniRule"/>
</dbReference>
<dbReference type="InterPro" id="IPR017945">
    <property type="entry name" value="DHBP_synth_RibB-like_a/b_dom"/>
</dbReference>
<dbReference type="InterPro" id="IPR041440">
    <property type="entry name" value="HypF_C"/>
</dbReference>
<evidence type="ECO:0000259" key="11">
    <source>
        <dbReference type="PROSITE" id="PS51163"/>
    </source>
</evidence>
<dbReference type="SUPFAM" id="SSF55821">
    <property type="entry name" value="YrdC/RibB"/>
    <property type="match status" value="1"/>
</dbReference>
<dbReference type="Pfam" id="PF17788">
    <property type="entry name" value="HypF_C"/>
    <property type="match status" value="1"/>
</dbReference>
<name>Q7VJB7_HELHP</name>
<dbReference type="InterPro" id="IPR006070">
    <property type="entry name" value="Sua5-like_dom"/>
</dbReference>
<dbReference type="Pfam" id="PF00708">
    <property type="entry name" value="Acylphosphatase"/>
    <property type="match status" value="1"/>
</dbReference>
<dbReference type="EC" id="6.2.-.-" evidence="8"/>
<feature type="active site" evidence="9">
    <location>
        <position position="36"/>
    </location>
</feature>
<dbReference type="Pfam" id="PF07503">
    <property type="entry name" value="zf-HYPF"/>
    <property type="match status" value="2"/>
</dbReference>